<gene>
    <name evidence="2" type="ORF">H696_06341</name>
</gene>
<evidence type="ECO:0000313" key="2">
    <source>
        <dbReference type="EMBL" id="KCV67237.1"/>
    </source>
</evidence>
<feature type="compositionally biased region" description="Low complexity" evidence="1">
    <location>
        <begin position="267"/>
        <end position="277"/>
    </location>
</feature>
<protein>
    <recommendedName>
        <fullName evidence="4">CS domain-containing protein</fullName>
    </recommendedName>
</protein>
<evidence type="ECO:0008006" key="4">
    <source>
        <dbReference type="Google" id="ProtNLM"/>
    </source>
</evidence>
<keyword evidence="3" id="KW-1185">Reference proteome</keyword>
<dbReference type="GeneID" id="20531066"/>
<dbReference type="Proteomes" id="UP000030693">
    <property type="component" value="Unassembled WGS sequence"/>
</dbReference>
<feature type="region of interest" description="Disordered" evidence="1">
    <location>
        <begin position="260"/>
        <end position="318"/>
    </location>
</feature>
<accession>A0A058Z121</accession>
<organism evidence="2">
    <name type="scientific">Fonticula alba</name>
    <name type="common">Slime mold</name>
    <dbReference type="NCBI Taxonomy" id="691883"/>
    <lineage>
        <taxon>Eukaryota</taxon>
        <taxon>Rotosphaerida</taxon>
        <taxon>Fonticulaceae</taxon>
        <taxon>Fonticula</taxon>
    </lineage>
</organism>
<name>A0A058Z121_FONAL</name>
<proteinExistence type="predicted"/>
<reference evidence="2" key="1">
    <citation type="submission" date="2013-04" db="EMBL/GenBank/DDBJ databases">
        <title>The Genome Sequence of Fonticula alba ATCC 38817.</title>
        <authorList>
            <consortium name="The Broad Institute Genomics Platform"/>
            <person name="Russ C."/>
            <person name="Cuomo C."/>
            <person name="Burger G."/>
            <person name="Gray M.W."/>
            <person name="Holland P.W.H."/>
            <person name="King N."/>
            <person name="Lang F.B.F."/>
            <person name="Roger A.J."/>
            <person name="Ruiz-Trillo I."/>
            <person name="Brown M."/>
            <person name="Walker B."/>
            <person name="Young S."/>
            <person name="Zeng Q."/>
            <person name="Gargeya S."/>
            <person name="Fitzgerald M."/>
            <person name="Haas B."/>
            <person name="Abouelleil A."/>
            <person name="Allen A.W."/>
            <person name="Alvarado L."/>
            <person name="Arachchi H.M."/>
            <person name="Berlin A.M."/>
            <person name="Chapman S.B."/>
            <person name="Gainer-Dewar J."/>
            <person name="Goldberg J."/>
            <person name="Griggs A."/>
            <person name="Gujja S."/>
            <person name="Hansen M."/>
            <person name="Howarth C."/>
            <person name="Imamovic A."/>
            <person name="Ireland A."/>
            <person name="Larimer J."/>
            <person name="McCowan C."/>
            <person name="Murphy C."/>
            <person name="Pearson M."/>
            <person name="Poon T.W."/>
            <person name="Priest M."/>
            <person name="Roberts A."/>
            <person name="Saif S."/>
            <person name="Shea T."/>
            <person name="Sisk P."/>
            <person name="Sykes S."/>
            <person name="Wortman J."/>
            <person name="Nusbaum C."/>
            <person name="Birren B."/>
        </authorList>
    </citation>
    <scope>NUCLEOTIDE SEQUENCE [LARGE SCALE GENOMIC DNA]</scope>
    <source>
        <strain evidence="2">ATCC 38817</strain>
    </source>
</reference>
<dbReference type="EMBL" id="KK198032">
    <property type="protein sequence ID" value="KCV67237.1"/>
    <property type="molecule type" value="Genomic_DNA"/>
</dbReference>
<sequence>MSTPASPAASGRSASSSTDPAAYSLTFLGPFEPTIVPAPVPATFFKDFYPHLTTTMTGLDGQCEDQVPEEQRQYASLVQPLFRPHSPPEDVDSPLDVTNEDQFAPGTLVRRLRSLFREYSINTDYLHGKAPAETPAILNLRSSAAASETFRLVVDGPKILVRLSFLEVTNDIKVDISADGTFLRVSINDQPPLISGRTFLPICPEKTRWSYVHSKSLTFAILELAIKDLAPEAESMPASDDPLADRLYHAALAKFKAHNLPKDTDSSSDSSGSDSSGEQIDEVINSPDAEKISKASAEAAGAQPDKSLPYLMRPGFLD</sequence>
<evidence type="ECO:0000313" key="3">
    <source>
        <dbReference type="Proteomes" id="UP000030693"/>
    </source>
</evidence>
<dbReference type="RefSeq" id="XP_009498358.1">
    <property type="nucleotide sequence ID" value="XM_009500083.1"/>
</dbReference>
<evidence type="ECO:0000256" key="1">
    <source>
        <dbReference type="SAM" id="MobiDB-lite"/>
    </source>
</evidence>
<dbReference type="AlphaFoldDB" id="A0A058Z121"/>
<feature type="non-terminal residue" evidence="2">
    <location>
        <position position="318"/>
    </location>
</feature>